<organism evidence="1 2">
    <name type="scientific">Dallia pectoralis</name>
    <name type="common">Alaska blackfish</name>
    <dbReference type="NCBI Taxonomy" id="75939"/>
    <lineage>
        <taxon>Eukaryota</taxon>
        <taxon>Metazoa</taxon>
        <taxon>Chordata</taxon>
        <taxon>Craniata</taxon>
        <taxon>Vertebrata</taxon>
        <taxon>Euteleostomi</taxon>
        <taxon>Actinopterygii</taxon>
        <taxon>Neopterygii</taxon>
        <taxon>Teleostei</taxon>
        <taxon>Protacanthopterygii</taxon>
        <taxon>Esociformes</taxon>
        <taxon>Umbridae</taxon>
        <taxon>Dallia</taxon>
    </lineage>
</organism>
<dbReference type="EMBL" id="CM055734">
    <property type="protein sequence ID" value="KAJ8008774.1"/>
    <property type="molecule type" value="Genomic_DNA"/>
</dbReference>
<name>A0ACC2GYE1_DALPE</name>
<accession>A0ACC2GYE1</accession>
<reference evidence="1" key="1">
    <citation type="submission" date="2021-05" db="EMBL/GenBank/DDBJ databases">
        <authorList>
            <person name="Pan Q."/>
            <person name="Jouanno E."/>
            <person name="Zahm M."/>
            <person name="Klopp C."/>
            <person name="Cabau C."/>
            <person name="Louis A."/>
            <person name="Berthelot C."/>
            <person name="Parey E."/>
            <person name="Roest Crollius H."/>
            <person name="Montfort J."/>
            <person name="Robinson-Rechavi M."/>
            <person name="Bouchez O."/>
            <person name="Lampietro C."/>
            <person name="Lopez Roques C."/>
            <person name="Donnadieu C."/>
            <person name="Postlethwait J."/>
            <person name="Bobe J."/>
            <person name="Dillon D."/>
            <person name="Chandos A."/>
            <person name="von Hippel F."/>
            <person name="Guiguen Y."/>
        </authorList>
    </citation>
    <scope>NUCLEOTIDE SEQUENCE</scope>
    <source>
        <strain evidence="1">YG-Jan2019</strain>
    </source>
</reference>
<keyword evidence="2" id="KW-1185">Reference proteome</keyword>
<proteinExistence type="predicted"/>
<protein>
    <submittedName>
        <fullName evidence="1">Uncharacterized protein</fullName>
    </submittedName>
</protein>
<dbReference type="Proteomes" id="UP001157502">
    <property type="component" value="Chromosome 7"/>
</dbReference>
<sequence>MILCFRILDWNDLAHHHKEKKDFKNKEVDVRKCSFQRRKACVRCGLIIRLHPIFCRFLESFVYELSLLRPDQH</sequence>
<gene>
    <name evidence="1" type="ORF">DPEC_G00081910</name>
</gene>
<evidence type="ECO:0000313" key="2">
    <source>
        <dbReference type="Proteomes" id="UP001157502"/>
    </source>
</evidence>
<evidence type="ECO:0000313" key="1">
    <source>
        <dbReference type="EMBL" id="KAJ8008774.1"/>
    </source>
</evidence>
<comment type="caution">
    <text evidence="1">The sequence shown here is derived from an EMBL/GenBank/DDBJ whole genome shotgun (WGS) entry which is preliminary data.</text>
</comment>